<evidence type="ECO:0000313" key="3">
    <source>
        <dbReference type="Proteomes" id="UP001610100"/>
    </source>
</evidence>
<proteinExistence type="predicted"/>
<sequence length="133" mass="15192">MKVYGKCKKCNAEISYSTNSGTRVEFAMQEGENMTLTCQKCGIKTDFFVDELYAKESKIAQISAGLIFFIGTPIMFLFVSPVFMQSRSNYVIYIIGGFLLIPVIIYGTIKKQDQMRVNSFNRSRMKGRIHKIK</sequence>
<keyword evidence="3" id="KW-1185">Reference proteome</keyword>
<evidence type="ECO:0008006" key="4">
    <source>
        <dbReference type="Google" id="ProtNLM"/>
    </source>
</evidence>
<name>A0ABW7N271_9FLAO</name>
<comment type="caution">
    <text evidence="2">The sequence shown here is derived from an EMBL/GenBank/DDBJ whole genome shotgun (WGS) entry which is preliminary data.</text>
</comment>
<gene>
    <name evidence="2" type="ORF">V8G58_14610</name>
</gene>
<keyword evidence="1" id="KW-0812">Transmembrane</keyword>
<protein>
    <recommendedName>
        <fullName evidence="4">CXXC-20-CXXC protein</fullName>
    </recommendedName>
</protein>
<dbReference type="EMBL" id="JBAWKB010000012">
    <property type="protein sequence ID" value="MFH6773167.1"/>
    <property type="molecule type" value="Genomic_DNA"/>
</dbReference>
<keyword evidence="1" id="KW-1133">Transmembrane helix</keyword>
<keyword evidence="1" id="KW-0472">Membrane</keyword>
<feature type="transmembrane region" description="Helical" evidence="1">
    <location>
        <begin position="62"/>
        <end position="84"/>
    </location>
</feature>
<accession>A0ABW7N271</accession>
<dbReference type="RefSeq" id="WP_344741648.1">
    <property type="nucleotide sequence ID" value="NZ_BAABAY010000006.1"/>
</dbReference>
<reference evidence="2 3" key="1">
    <citation type="submission" date="2024-02" db="EMBL/GenBank/DDBJ databases">
        <title>A Gaetbulibacter species isolated from tidal flats and genomic insights of their niches.</title>
        <authorList>
            <person name="Ye Y."/>
        </authorList>
    </citation>
    <scope>NUCLEOTIDE SEQUENCE [LARGE SCALE GENOMIC DNA]</scope>
    <source>
        <strain evidence="2 3">KYW382</strain>
    </source>
</reference>
<feature type="transmembrane region" description="Helical" evidence="1">
    <location>
        <begin position="90"/>
        <end position="109"/>
    </location>
</feature>
<evidence type="ECO:0000313" key="2">
    <source>
        <dbReference type="EMBL" id="MFH6773167.1"/>
    </source>
</evidence>
<organism evidence="2 3">
    <name type="scientific">Gaetbulibacter aestuarii</name>
    <dbReference type="NCBI Taxonomy" id="1502358"/>
    <lineage>
        <taxon>Bacteria</taxon>
        <taxon>Pseudomonadati</taxon>
        <taxon>Bacteroidota</taxon>
        <taxon>Flavobacteriia</taxon>
        <taxon>Flavobacteriales</taxon>
        <taxon>Flavobacteriaceae</taxon>
        <taxon>Gaetbulibacter</taxon>
    </lineage>
</organism>
<dbReference type="Proteomes" id="UP001610100">
    <property type="component" value="Unassembled WGS sequence"/>
</dbReference>
<evidence type="ECO:0000256" key="1">
    <source>
        <dbReference type="SAM" id="Phobius"/>
    </source>
</evidence>